<dbReference type="Pfam" id="PF01835">
    <property type="entry name" value="MG2"/>
    <property type="match status" value="1"/>
</dbReference>
<dbReference type="SMART" id="SM01359">
    <property type="entry name" value="A2M_N_2"/>
    <property type="match status" value="1"/>
</dbReference>
<dbReference type="InterPro" id="IPR008930">
    <property type="entry name" value="Terpenoid_cyclase/PrenylTrfase"/>
</dbReference>
<dbReference type="Gene3D" id="2.60.40.1930">
    <property type="match status" value="1"/>
</dbReference>
<dbReference type="SMART" id="SM01360">
    <property type="entry name" value="A2M"/>
    <property type="match status" value="1"/>
</dbReference>
<dbReference type="Gene3D" id="1.50.10.20">
    <property type="match status" value="1"/>
</dbReference>
<dbReference type="InterPro" id="IPR001599">
    <property type="entry name" value="Macroglobln_a2"/>
</dbReference>
<feature type="chain" id="PRO_5021323431" evidence="3">
    <location>
        <begin position="22"/>
        <end position="1940"/>
    </location>
</feature>
<feature type="region of interest" description="Disordered" evidence="2">
    <location>
        <begin position="820"/>
        <end position="848"/>
    </location>
</feature>
<dbReference type="PANTHER" id="PTHR40094:SF1">
    <property type="entry name" value="UBIQUITIN DOMAIN-CONTAINING PROTEIN"/>
    <property type="match status" value="1"/>
</dbReference>
<dbReference type="InterPro" id="IPR002890">
    <property type="entry name" value="MG2"/>
</dbReference>
<feature type="compositionally biased region" description="Low complexity" evidence="2">
    <location>
        <begin position="830"/>
        <end position="840"/>
    </location>
</feature>
<evidence type="ECO:0000259" key="5">
    <source>
        <dbReference type="SMART" id="SM01360"/>
    </source>
</evidence>
<evidence type="ECO:0000256" key="1">
    <source>
        <dbReference type="ARBA" id="ARBA00010556"/>
    </source>
</evidence>
<keyword evidence="7" id="KW-1185">Reference proteome</keyword>
<evidence type="ECO:0000313" key="7">
    <source>
        <dbReference type="Proteomes" id="UP000319931"/>
    </source>
</evidence>
<dbReference type="SUPFAM" id="SSF48239">
    <property type="entry name" value="Terpenoid cyclases/Protein prenyltransferases"/>
    <property type="match status" value="1"/>
</dbReference>
<dbReference type="EMBL" id="RCZC01000003">
    <property type="protein sequence ID" value="TPG52691.1"/>
    <property type="molecule type" value="Genomic_DNA"/>
</dbReference>
<sequence>MKLGFRLALLALVCAPLAAFGDSSPQVILATPGIGDGAIERFTARFNQPMVPLGDPRATSPFDVTCAVGGQGRWVDPQTFVYDFASGLPGGTTCKFALRKGLKSVSGYAATGQSEFTVDAGGPVARAILPGSDSDEIEEDQTFLVAANLPATPASVAANAYCAVKGIGEKIPVDVLPADLPGKLLGEMGTENWNVRSFLESGGLPAVIPAPADRAKAYAGVTALKCRRPLPPGADVALVWGAGIASAGGKTAGTDQRFDFTVRKPFTARFECSRVNAAAGCNPVEKAWVRFSAPVPSELAKQVRIETADGKLLTPTLFDSSSDSERGDAKTKATISSVGFKSPLPQAQTGKVVLPAGVKDESGRPLSNAERFPLAVRFDAAPPLVKFAASFGILESKQGGVLPVTVRNVEPALQGTNVTIGGQALRVDGSDGKIAQWLRTVGHADDETEHEETRGKEKVRINDTGAKSILGGEGAPMKIGLPGKGKDFEVVGLPLGGGKPGFYVVELASPVLGQALLGRKAPRYVATAALVTNMSVHFKWGRAASLAWVTALDTGKPVANAEVHVTDSCTGKLLARGITDKNGGLNVPPGLPEPEAYGGSCNGGSSPLMVSARAGDDFSFTLTDWGQGIRPYDFDLPYGYSARGEFLHTVFDRALVRQGETVHMKHILRTSVANGFGFAPGVTGTLRLQHRGSDTQFDLPLTIDANGIGENEWTAPAGAPMGDYDLSLIADNRTIETGQSFKVDEYKLPTMRATVTGPKDAAIRPISLALDLFVGYLSGGGASNLPVDMRVGYFAHEGTPDGYESYSFGGKAIVEGTKPLNGDGEEEQATLPPTQTLPSTLGGGGTGKQTISIPQTLDGVTDMLVEMDYQDANGEVLTASKRIPIFPSAVQLGVKTDGWLMKQDDLRLRFVALDTAGKPLANQAISVALYSRQILTARRRLIGGFYAYDNRMKTEKLSQTCSATTDAQGLATCKLDPGISGEVYAVATTKDAAGNEARATQSVWLAGKDDWWFGGDNGDRMDVVPEKLAYKAGETARFQVRMPFRQATALVTVEREGVLASYVTELNGADPVVEVKMPGSYAPDVFVSVMVVRGRTESGIWSWLHGLARSVGLASDPPEEQEPTALVDLAKPSYRIGIAKVKVGWEAHQLKVAVKADKARYAARDVAQVDVQVNGPDGKPVRTADVAFAAVDEALLQLAPNDSWDVLTAVMGERPLAVLTSTAQTQVVGKRHYGKKAVEAGGGGGGDSSGLNRENFQPVILWKGRVTLDENGHARIPVTLSDALSSFKLVAIATDGSQLYGTGMASVRTAQDLSIFAGIAPVVRTGDFYASSFTLRNGSDKPMTVTASVDLMPAIAQGKPLTVTIPAGGAMPVAWNLTAPANLDSLRWHVSARSADGKAVDQITVNQAVTPLYPLEVWAGTLARVGGDTTIPIQPPMGAIAGRGTVDIRLDDTLAPPLAGVRDFMARYPYNCFEQQLSRAVALGDAALWQRLAGDIPAYQADDGLLRYWPSGSLTGSEALTAYVLAMTSEAGLPIPEGPRAKMIEGLKAVLDGRLRHEEYGDVRLQRVYAFNALARAGAATPAMLGQLSMTPKEMPTALLADYLVALDHLAGLANANALKAAGEAQLRTRLVYEGTRLDLSDSSNQPWWLMSSGDEASIKTVIATLGRPGWQDEAAKMMVGVALRQSHGRWDTTTANAWGTIAARKFAALYPASAIVGNTTLGLGGQTISKAWPLAATARTATFQLPATLTPLKLSQSSFGAGPWANVSISAAVPLTKPLFAGYEMQRNVEVVQARTKGVLTRGDVVKVTITVKASAERNWVVINDPIPAGATIIGDLGGQSQMLAGQAQAGPGSKFQARDADGKLWDVQVGVVPAYVEKRNDAWRAYYGWVPRGAFSASYMLRLNGAGRFNLPPSRVEAMYSPAIRAQLPLAPVTVVQR</sequence>
<dbReference type="Pfam" id="PF11974">
    <property type="entry name" value="bMG3"/>
    <property type="match status" value="1"/>
</dbReference>
<dbReference type="InterPro" id="IPR041246">
    <property type="entry name" value="Bact_MG10"/>
</dbReference>
<dbReference type="Pfam" id="PF17973">
    <property type="entry name" value="bMG10"/>
    <property type="match status" value="1"/>
</dbReference>
<dbReference type="InterPro" id="IPR011625">
    <property type="entry name" value="A2M_N_BRD"/>
</dbReference>
<name>A0A502FTE3_9SPHN</name>
<evidence type="ECO:0000259" key="4">
    <source>
        <dbReference type="SMART" id="SM01359"/>
    </source>
</evidence>
<comment type="caution">
    <text evidence="6">The sequence shown here is derived from an EMBL/GenBank/DDBJ whole genome shotgun (WGS) entry which is preliminary data.</text>
</comment>
<proteinExistence type="inferred from homology"/>
<dbReference type="PANTHER" id="PTHR40094">
    <property type="entry name" value="ALPHA-2-MACROGLOBULIN HOMOLOG"/>
    <property type="match status" value="1"/>
</dbReference>
<evidence type="ECO:0000256" key="2">
    <source>
        <dbReference type="SAM" id="MobiDB-lite"/>
    </source>
</evidence>
<accession>A0A502FTE3</accession>
<evidence type="ECO:0000313" key="6">
    <source>
        <dbReference type="EMBL" id="TPG52691.1"/>
    </source>
</evidence>
<gene>
    <name evidence="6" type="ORF">EAH76_12475</name>
</gene>
<protein>
    <submittedName>
        <fullName evidence="6">Alpha-2-macroglobulin</fullName>
    </submittedName>
</protein>
<feature type="signal peptide" evidence="3">
    <location>
        <begin position="1"/>
        <end position="21"/>
    </location>
</feature>
<dbReference type="Proteomes" id="UP000319931">
    <property type="component" value="Unassembled WGS sequence"/>
</dbReference>
<comment type="similarity">
    <text evidence="1">Belongs to the protease inhibitor I39 (alpha-2-macroglobulin) family. Bacterial alpha-2-macroglobulin subfamily.</text>
</comment>
<reference evidence="6 7" key="1">
    <citation type="journal article" date="2019" name="Environ. Microbiol.">
        <title>Species interactions and distinct microbial communities in high Arctic permafrost affected cryosols are associated with the CH4 and CO2 gas fluxes.</title>
        <authorList>
            <person name="Altshuler I."/>
            <person name="Hamel J."/>
            <person name="Turney S."/>
            <person name="Magnuson E."/>
            <person name="Levesque R."/>
            <person name="Greer C."/>
            <person name="Whyte L.G."/>
        </authorList>
    </citation>
    <scope>NUCLEOTIDE SEQUENCE [LARGE SCALE GENOMIC DNA]</scope>
    <source>
        <strain evidence="6 7">E6.1</strain>
    </source>
</reference>
<dbReference type="OrthoDB" id="9767116at2"/>
<dbReference type="GO" id="GO:0004866">
    <property type="term" value="F:endopeptidase inhibitor activity"/>
    <property type="evidence" value="ECO:0007669"/>
    <property type="project" value="InterPro"/>
</dbReference>
<dbReference type="InterPro" id="IPR021868">
    <property type="entry name" value="Alpha_2_Macroglob_MG3"/>
</dbReference>
<evidence type="ECO:0000256" key="3">
    <source>
        <dbReference type="SAM" id="SignalP"/>
    </source>
</evidence>
<dbReference type="InterPro" id="IPR051802">
    <property type="entry name" value="YfhM-like"/>
</dbReference>
<dbReference type="Pfam" id="PF07703">
    <property type="entry name" value="A2M_BRD"/>
    <property type="match status" value="1"/>
</dbReference>
<keyword evidence="3" id="KW-0732">Signal</keyword>
<feature type="domain" description="Alpha-2-macroglobulin bait region" evidence="4">
    <location>
        <begin position="1021"/>
        <end position="1198"/>
    </location>
</feature>
<dbReference type="Pfam" id="PF00207">
    <property type="entry name" value="A2M"/>
    <property type="match status" value="1"/>
</dbReference>
<organism evidence="6 7">
    <name type="scientific">Sphingomonas glacialis</name>
    <dbReference type="NCBI Taxonomy" id="658225"/>
    <lineage>
        <taxon>Bacteria</taxon>
        <taxon>Pseudomonadati</taxon>
        <taxon>Pseudomonadota</taxon>
        <taxon>Alphaproteobacteria</taxon>
        <taxon>Sphingomonadales</taxon>
        <taxon>Sphingomonadaceae</taxon>
        <taxon>Sphingomonas</taxon>
    </lineage>
</organism>
<feature type="domain" description="Alpha-2-macroglobulin" evidence="5">
    <location>
        <begin position="1259"/>
        <end position="1349"/>
    </location>
</feature>
<dbReference type="RefSeq" id="WP_140850606.1">
    <property type="nucleotide sequence ID" value="NZ_RCZC01000003.1"/>
</dbReference>